<dbReference type="PANTHER" id="PTHR22746">
    <property type="entry name" value="RAB6A-GEF COMPLEX PARTNER PROTEIN 1"/>
    <property type="match status" value="1"/>
</dbReference>
<sequence>MYWPTGTATRLAHPSSSTPLVALATSGPSPHAPLGLTATATPTELIVWSPRPRIILASLVRRHACLLRHGPTTLLRWRPGQADPLLTASAAILVYRLRALPAPVYAPPAAQDASFLLTAPADRIALPALALCYLGEIVPPHPLSCLHLSPDHILLSLAGPTPQLCAIPWTALSVPGPSARLADQAWLVDKAVSLRSITHDPALDLYVLVASDGRAYVAQMMAARSPPGWAGRCFHDPEARPGRRPATGACALNFRFGLVALAVQGDAVDVYSLAPPAQPPVYSHSLAPQTPDPAGGAVASCAWTSDGHALAIAGPAGFAVWSVYGRLLVASGSAGLAPEPAPTGVPFEDGFMHACQDLFWGPGNFELVLLAAPRAGADAQVFVVPFAKSAVATMHSPDNTRHGFLQLDDRVSVYRGTEAAEGAMLDPGADLWQDIKIPADYISANWPIELSCISADAGLLAVAGRRGFTTFSAASGRWKLFEHEHEEQRIRVHGGMQWFGSLLVVAIDQAGAYSIRLFARENSLTLAHALAEHALAHPVVLLSIHDSSVLVYTAANALEHLIIKDGRLVSCGRVGLAAAVADPLQARGLGWRVPDAQHCFGEPETDLAHATIVLLVGGALLQLRPAALAYDVHTLATRVEFFSPGTPGPASVLPAALEPSLWAWDAAAVRVWLGFPDALSAGPPAPSLAFPLAFYPLAVLLHKGLVVGVQQRTRIKPALAFALFSLVTHTELFIQHVVAACLRRDRMDEAVQVGTCYASLAYFGHALEKLLHGAIEAAASQRPRPTDGEERADDGAGEEMARVARFLDHFAPALQVVAGCARKIDVSLWPRLFGAVGPPRRLFESALAQDRLSVAAAFLLLLPHYSPADDGLDEGSADSLAADAQRLLVSAVAATNWPVHLPLFPSLPASPADPPVSGQLCKELMRFLAALDASGARLRRALAVAGIRTAAAPPGGSL</sequence>
<dbReference type="InterPro" id="IPR040096">
    <property type="entry name" value="Ric1"/>
</dbReference>
<name>A0ABY7CM17_9BASI</name>
<evidence type="ECO:0000313" key="4">
    <source>
        <dbReference type="EMBL" id="WAQ85166.1"/>
    </source>
</evidence>
<feature type="domain" description="RIC1 C-terminal alpha solenoid region" evidence="3">
    <location>
        <begin position="735"/>
        <end position="899"/>
    </location>
</feature>
<organism evidence="4 5">
    <name type="scientific">Puccinia triticina</name>
    <dbReference type="NCBI Taxonomy" id="208348"/>
    <lineage>
        <taxon>Eukaryota</taxon>
        <taxon>Fungi</taxon>
        <taxon>Dikarya</taxon>
        <taxon>Basidiomycota</taxon>
        <taxon>Pucciniomycotina</taxon>
        <taxon>Pucciniomycetes</taxon>
        <taxon>Pucciniales</taxon>
        <taxon>Pucciniaceae</taxon>
        <taxon>Puccinia</taxon>
    </lineage>
</organism>
<dbReference type="Pfam" id="PF25440">
    <property type="entry name" value="Beta-prop_RIC1_2nd"/>
    <property type="match status" value="1"/>
</dbReference>
<keyword evidence="2" id="KW-0472">Membrane</keyword>
<dbReference type="Proteomes" id="UP001164743">
    <property type="component" value="Chromosome 5A"/>
</dbReference>
<dbReference type="RefSeq" id="XP_053020721.1">
    <property type="nucleotide sequence ID" value="XM_053169534.1"/>
</dbReference>
<evidence type="ECO:0000313" key="5">
    <source>
        <dbReference type="Proteomes" id="UP001164743"/>
    </source>
</evidence>
<dbReference type="InterPro" id="IPR009771">
    <property type="entry name" value="RIC1_C"/>
</dbReference>
<comment type="subcellular location">
    <subcellularLocation>
        <location evidence="1">Membrane</location>
    </subcellularLocation>
</comment>
<reference evidence="4" key="1">
    <citation type="submission" date="2022-10" db="EMBL/GenBank/DDBJ databases">
        <title>Puccinia triticina Genome sequencing and assembly.</title>
        <authorList>
            <person name="Li C."/>
        </authorList>
    </citation>
    <scope>NUCLEOTIDE SEQUENCE</scope>
    <source>
        <strain evidence="4">Pt15</strain>
    </source>
</reference>
<dbReference type="EMBL" id="CP110425">
    <property type="protein sequence ID" value="WAQ85166.1"/>
    <property type="molecule type" value="Genomic_DNA"/>
</dbReference>
<protein>
    <recommendedName>
        <fullName evidence="3">RIC1 C-terminal alpha solenoid region domain-containing protein</fullName>
    </recommendedName>
</protein>
<gene>
    <name evidence="4" type="ORF">PtA15_5A740</name>
</gene>
<proteinExistence type="predicted"/>
<evidence type="ECO:0000256" key="2">
    <source>
        <dbReference type="ARBA" id="ARBA00023136"/>
    </source>
</evidence>
<keyword evidence="5" id="KW-1185">Reference proteome</keyword>
<evidence type="ECO:0000256" key="1">
    <source>
        <dbReference type="ARBA" id="ARBA00004370"/>
    </source>
</evidence>
<dbReference type="Pfam" id="PF07064">
    <property type="entry name" value="RIC1"/>
    <property type="match status" value="1"/>
</dbReference>
<evidence type="ECO:0000259" key="3">
    <source>
        <dbReference type="Pfam" id="PF07064"/>
    </source>
</evidence>
<accession>A0ABY7CM17</accession>
<dbReference type="GeneID" id="77810429"/>
<dbReference type="PANTHER" id="PTHR22746:SF10">
    <property type="entry name" value="GUANINE NUCLEOTIDE EXCHANGE FACTOR SUBUNIT RIC1"/>
    <property type="match status" value="1"/>
</dbReference>